<dbReference type="InterPro" id="IPR003607">
    <property type="entry name" value="HD/PDEase_dom"/>
</dbReference>
<dbReference type="GO" id="GO:0008832">
    <property type="term" value="F:dGTPase activity"/>
    <property type="evidence" value="ECO:0007669"/>
    <property type="project" value="TreeGrafter"/>
</dbReference>
<dbReference type="PANTHER" id="PTHR11373">
    <property type="entry name" value="DEOXYNUCLEOSIDE TRIPHOSPHATE TRIPHOSPHOHYDROLASE"/>
    <property type="match status" value="1"/>
</dbReference>
<name>A0A656PMD1_UNCKA</name>
<dbReference type="SUPFAM" id="SSF109604">
    <property type="entry name" value="HD-domain/PDEase-like"/>
    <property type="match status" value="1"/>
</dbReference>
<organism evidence="2 3">
    <name type="scientific">candidate division WWE3 bacterium</name>
    <dbReference type="NCBI Taxonomy" id="2053526"/>
    <lineage>
        <taxon>Bacteria</taxon>
        <taxon>Katanobacteria</taxon>
    </lineage>
</organism>
<evidence type="ECO:0000313" key="3">
    <source>
        <dbReference type="Proteomes" id="UP000262056"/>
    </source>
</evidence>
<reference evidence="2 3" key="1">
    <citation type="journal article" date="2018" name="Nat. Biotechnol.">
        <title>A standardized bacterial taxonomy based on genome phylogeny substantially revises the tree of life.</title>
        <authorList>
            <person name="Parks D.H."/>
            <person name="Chuvochina M."/>
            <person name="Waite D.W."/>
            <person name="Rinke C."/>
            <person name="Skarshewski A."/>
            <person name="Chaumeil P.A."/>
            <person name="Hugenholtz P."/>
        </authorList>
    </citation>
    <scope>NUCLEOTIDE SEQUENCE [LARGE SCALE GENOMIC DNA]</scope>
    <source>
        <strain evidence="2">UBA12021</strain>
    </source>
</reference>
<gene>
    <name evidence="2" type="ORF">DIU24_01740</name>
</gene>
<dbReference type="GO" id="GO:0006203">
    <property type="term" value="P:dGTP catabolic process"/>
    <property type="evidence" value="ECO:0007669"/>
    <property type="project" value="TreeGrafter"/>
</dbReference>
<sequence>MKIYDAVWGNTNLQDKDITKIIKHPALQRIKNIWISTYGYLFELKRNATRYDHSIGVYLLLKNFGASKEEQVAGLIHDVSHTALSHVSTYAFQEKYTGTEFHELQQHKFIESSGLSKLLIKLGYDPDRLLHDKKYSLLENDLPDICADRIDYALRDGLHLQILSRQQVDRVLKSLKVHNNEFVFSDTEAAFIYSFNFYLLNLMYYGSPAEAHFNNDFGNLVKYAVRNRVLKEKDWFSDDIELTDKLKRSKNKRIQKWLAKYNNHMIVYEDRKNPDVIFPKKIRIVNPKVLVGKSVKRLTELSPIYNKLISDYRENHTKHELPVRLDYKL</sequence>
<dbReference type="AlphaFoldDB" id="A0A656PMD1"/>
<dbReference type="Proteomes" id="UP000262056">
    <property type="component" value="Unassembled WGS sequence"/>
</dbReference>
<dbReference type="Gene3D" id="1.10.3210.10">
    <property type="entry name" value="Hypothetical protein af1432"/>
    <property type="match status" value="1"/>
</dbReference>
<protein>
    <recommendedName>
        <fullName evidence="1">HD/PDEase domain-containing protein</fullName>
    </recommendedName>
</protein>
<dbReference type="InterPro" id="IPR050135">
    <property type="entry name" value="dGTPase-like"/>
</dbReference>
<comment type="caution">
    <text evidence="2">The sequence shown here is derived from an EMBL/GenBank/DDBJ whole genome shotgun (WGS) entry which is preliminary data.</text>
</comment>
<dbReference type="SMART" id="SM00471">
    <property type="entry name" value="HDc"/>
    <property type="match status" value="1"/>
</dbReference>
<dbReference type="PANTHER" id="PTHR11373:SF41">
    <property type="entry name" value="METAL-DEPENDENT PHOSPHOHYDROLASE"/>
    <property type="match status" value="1"/>
</dbReference>
<feature type="domain" description="HD/PDEase" evidence="1">
    <location>
        <begin position="46"/>
        <end position="162"/>
    </location>
</feature>
<proteinExistence type="predicted"/>
<accession>A0A656PMD1</accession>
<dbReference type="EMBL" id="DQFB01000003">
    <property type="protein sequence ID" value="HCQ40415.1"/>
    <property type="molecule type" value="Genomic_DNA"/>
</dbReference>
<evidence type="ECO:0000259" key="1">
    <source>
        <dbReference type="SMART" id="SM00471"/>
    </source>
</evidence>
<evidence type="ECO:0000313" key="2">
    <source>
        <dbReference type="EMBL" id="HCQ40415.1"/>
    </source>
</evidence>